<sequence length="206" mass="23752">MLEAFIIYKRLITHMVITNSLFSSFPLIQTKRLRLRQMHAADANDVFDFYSDPRVMQHQDWAGPPTIEATESLIDSWNEAYTDRKLFAWGISQREEDKVIGSVILMPTRGTFDEVPQFPLSLGYDLHPDYWNKGITSEALNGVLDFSRKSIGFNRIQAEVLPENKASIRVLHKLGFHEEGVLKQYLMHEVTHKFLDVVMLALLLNS</sequence>
<dbReference type="KEGG" id="palb:EJC50_24215"/>
<gene>
    <name evidence="2" type="ORF">EJC50_24215</name>
</gene>
<evidence type="ECO:0000259" key="1">
    <source>
        <dbReference type="PROSITE" id="PS51186"/>
    </source>
</evidence>
<dbReference type="GO" id="GO:0008999">
    <property type="term" value="F:protein-N-terminal-alanine acetyltransferase activity"/>
    <property type="evidence" value="ECO:0007669"/>
    <property type="project" value="TreeGrafter"/>
</dbReference>
<name>A0A3Q8X801_9BACL</name>
<organism evidence="2 3">
    <name type="scientific">Paenibacillus albus</name>
    <dbReference type="NCBI Taxonomy" id="2495582"/>
    <lineage>
        <taxon>Bacteria</taxon>
        <taxon>Bacillati</taxon>
        <taxon>Bacillota</taxon>
        <taxon>Bacilli</taxon>
        <taxon>Bacillales</taxon>
        <taxon>Paenibacillaceae</taxon>
        <taxon>Paenibacillus</taxon>
    </lineage>
</organism>
<proteinExistence type="predicted"/>
<evidence type="ECO:0000313" key="3">
    <source>
        <dbReference type="Proteomes" id="UP000272528"/>
    </source>
</evidence>
<protein>
    <submittedName>
        <fullName evidence="2">N-acetyltransferase</fullName>
    </submittedName>
</protein>
<feature type="domain" description="N-acetyltransferase" evidence="1">
    <location>
        <begin position="33"/>
        <end position="204"/>
    </location>
</feature>
<reference evidence="3" key="1">
    <citation type="submission" date="2018-12" db="EMBL/GenBank/DDBJ databases">
        <title>Genome sequence of Peanibacillus sp.</title>
        <authorList>
            <person name="Subramani G."/>
            <person name="Srinivasan S."/>
            <person name="Kim M.K."/>
        </authorList>
    </citation>
    <scope>NUCLEOTIDE SEQUENCE [LARGE SCALE GENOMIC DNA]</scope>
    <source>
        <strain evidence="3">18JY67-1</strain>
    </source>
</reference>
<dbReference type="InterPro" id="IPR051531">
    <property type="entry name" value="N-acetyltransferase"/>
</dbReference>
<dbReference type="PANTHER" id="PTHR43792">
    <property type="entry name" value="GNAT FAMILY, PUTATIVE (AFU_ORTHOLOGUE AFUA_3G00765)-RELATED-RELATED"/>
    <property type="match status" value="1"/>
</dbReference>
<dbReference type="AlphaFoldDB" id="A0A3Q8X801"/>
<dbReference type="Gene3D" id="3.40.630.30">
    <property type="match status" value="1"/>
</dbReference>
<keyword evidence="3" id="KW-1185">Reference proteome</keyword>
<dbReference type="EMBL" id="CP034437">
    <property type="protein sequence ID" value="AZN42440.1"/>
    <property type="molecule type" value="Genomic_DNA"/>
</dbReference>
<dbReference type="PROSITE" id="PS51186">
    <property type="entry name" value="GNAT"/>
    <property type="match status" value="1"/>
</dbReference>
<dbReference type="OrthoDB" id="9785602at2"/>
<dbReference type="InterPro" id="IPR016181">
    <property type="entry name" value="Acyl_CoA_acyltransferase"/>
</dbReference>
<dbReference type="InterPro" id="IPR000182">
    <property type="entry name" value="GNAT_dom"/>
</dbReference>
<dbReference type="Proteomes" id="UP000272528">
    <property type="component" value="Chromosome"/>
</dbReference>
<dbReference type="PANTHER" id="PTHR43792:SF9">
    <property type="entry name" value="RIBOSOMAL-PROTEIN-ALANINE ACETYLTRANSFERASE"/>
    <property type="match status" value="1"/>
</dbReference>
<keyword evidence="2" id="KW-0808">Transferase</keyword>
<dbReference type="GO" id="GO:0005737">
    <property type="term" value="C:cytoplasm"/>
    <property type="evidence" value="ECO:0007669"/>
    <property type="project" value="TreeGrafter"/>
</dbReference>
<dbReference type="Pfam" id="PF13302">
    <property type="entry name" value="Acetyltransf_3"/>
    <property type="match status" value="1"/>
</dbReference>
<accession>A0A3Q8X801</accession>
<evidence type="ECO:0000313" key="2">
    <source>
        <dbReference type="EMBL" id="AZN42440.1"/>
    </source>
</evidence>
<dbReference type="SUPFAM" id="SSF55729">
    <property type="entry name" value="Acyl-CoA N-acyltransferases (Nat)"/>
    <property type="match status" value="1"/>
</dbReference>